<keyword evidence="4" id="KW-1185">Reference proteome</keyword>
<feature type="transmembrane region" description="Helical" evidence="2">
    <location>
        <begin position="112"/>
        <end position="136"/>
    </location>
</feature>
<name>A0AAW0B1V3_9AGAR</name>
<comment type="caution">
    <text evidence="3">The sequence shown here is derived from an EMBL/GenBank/DDBJ whole genome shotgun (WGS) entry which is preliminary data.</text>
</comment>
<accession>A0AAW0B1V3</accession>
<evidence type="ECO:0000256" key="2">
    <source>
        <dbReference type="SAM" id="Phobius"/>
    </source>
</evidence>
<reference evidence="3 4" key="1">
    <citation type="submission" date="2024-01" db="EMBL/GenBank/DDBJ databases">
        <title>A draft genome for a cacao thread blight-causing isolate of Paramarasmius palmivorus.</title>
        <authorList>
            <person name="Baruah I.K."/>
            <person name="Bukari Y."/>
            <person name="Amoako-Attah I."/>
            <person name="Meinhardt L.W."/>
            <person name="Bailey B.A."/>
            <person name="Cohen S.P."/>
        </authorList>
    </citation>
    <scope>NUCLEOTIDE SEQUENCE [LARGE SCALE GENOMIC DNA]</scope>
    <source>
        <strain evidence="3 4">GH-12</strain>
    </source>
</reference>
<dbReference type="Proteomes" id="UP001383192">
    <property type="component" value="Unassembled WGS sequence"/>
</dbReference>
<organism evidence="3 4">
    <name type="scientific">Paramarasmius palmivorus</name>
    <dbReference type="NCBI Taxonomy" id="297713"/>
    <lineage>
        <taxon>Eukaryota</taxon>
        <taxon>Fungi</taxon>
        <taxon>Dikarya</taxon>
        <taxon>Basidiomycota</taxon>
        <taxon>Agaricomycotina</taxon>
        <taxon>Agaricomycetes</taxon>
        <taxon>Agaricomycetidae</taxon>
        <taxon>Agaricales</taxon>
        <taxon>Marasmiineae</taxon>
        <taxon>Marasmiaceae</taxon>
        <taxon>Paramarasmius</taxon>
    </lineage>
</organism>
<feature type="region of interest" description="Disordered" evidence="1">
    <location>
        <begin position="1"/>
        <end position="64"/>
    </location>
</feature>
<keyword evidence="2" id="KW-1133">Transmembrane helix</keyword>
<evidence type="ECO:0000313" key="3">
    <source>
        <dbReference type="EMBL" id="KAK7019183.1"/>
    </source>
</evidence>
<feature type="compositionally biased region" description="Polar residues" evidence="1">
    <location>
        <begin position="38"/>
        <end position="47"/>
    </location>
</feature>
<feature type="compositionally biased region" description="Low complexity" evidence="1">
    <location>
        <begin position="15"/>
        <end position="24"/>
    </location>
</feature>
<feature type="compositionally biased region" description="Polar residues" evidence="1">
    <location>
        <begin position="1"/>
        <end position="14"/>
    </location>
</feature>
<dbReference type="EMBL" id="JAYKXP010000215">
    <property type="protein sequence ID" value="KAK7019183.1"/>
    <property type="molecule type" value="Genomic_DNA"/>
</dbReference>
<keyword evidence="2" id="KW-0472">Membrane</keyword>
<sequence length="224" mass="23966">MDTSTLTAAAQETKSSVSSTRGSSAIPDDTTAVEAMTAQLTSTTSVAEETPMSRSSYYTSGSYTSGSYTSTTADVVLEKPSTYAHNSASLSMVPAAGTPTSTGPSSNESPNLFGAILGTILGILTVPAAVLLYVWYRRRLASRMSSRIVFSKDTMAPIPWSTSSHFNSGKKSQFMLDPQLGDDVLDTSTIAPSDSVSQMWTKEKVFEKRRPLRESSDLTIITEK</sequence>
<gene>
    <name evidence="3" type="ORF">VNI00_018177</name>
</gene>
<protein>
    <submittedName>
        <fullName evidence="3">Uncharacterized protein</fullName>
    </submittedName>
</protein>
<keyword evidence="2" id="KW-0812">Transmembrane</keyword>
<proteinExistence type="predicted"/>
<evidence type="ECO:0000256" key="1">
    <source>
        <dbReference type="SAM" id="MobiDB-lite"/>
    </source>
</evidence>
<feature type="compositionally biased region" description="Low complexity" evidence="1">
    <location>
        <begin position="55"/>
        <end position="64"/>
    </location>
</feature>
<dbReference type="AlphaFoldDB" id="A0AAW0B1V3"/>
<evidence type="ECO:0000313" key="4">
    <source>
        <dbReference type="Proteomes" id="UP001383192"/>
    </source>
</evidence>